<evidence type="ECO:0000313" key="2">
    <source>
        <dbReference type="EMBL" id="KAG2599051.1"/>
    </source>
</evidence>
<keyword evidence="3" id="KW-1185">Reference proteome</keyword>
<feature type="region of interest" description="Disordered" evidence="1">
    <location>
        <begin position="1"/>
        <end position="33"/>
    </location>
</feature>
<dbReference type="Proteomes" id="UP000823388">
    <property type="component" value="Chromosome 5K"/>
</dbReference>
<evidence type="ECO:0000313" key="3">
    <source>
        <dbReference type="Proteomes" id="UP000823388"/>
    </source>
</evidence>
<organism evidence="2 3">
    <name type="scientific">Panicum virgatum</name>
    <name type="common">Blackwell switchgrass</name>
    <dbReference type="NCBI Taxonomy" id="38727"/>
    <lineage>
        <taxon>Eukaryota</taxon>
        <taxon>Viridiplantae</taxon>
        <taxon>Streptophyta</taxon>
        <taxon>Embryophyta</taxon>
        <taxon>Tracheophyta</taxon>
        <taxon>Spermatophyta</taxon>
        <taxon>Magnoliopsida</taxon>
        <taxon>Liliopsida</taxon>
        <taxon>Poales</taxon>
        <taxon>Poaceae</taxon>
        <taxon>PACMAD clade</taxon>
        <taxon>Panicoideae</taxon>
        <taxon>Panicodae</taxon>
        <taxon>Paniceae</taxon>
        <taxon>Panicinae</taxon>
        <taxon>Panicum</taxon>
        <taxon>Panicum sect. Hiantes</taxon>
    </lineage>
</organism>
<name>A0A8T0SKH1_PANVG</name>
<feature type="compositionally biased region" description="Low complexity" evidence="1">
    <location>
        <begin position="1"/>
        <end position="27"/>
    </location>
</feature>
<dbReference type="EMBL" id="CM029045">
    <property type="protein sequence ID" value="KAG2599051.1"/>
    <property type="molecule type" value="Genomic_DNA"/>
</dbReference>
<proteinExistence type="predicted"/>
<protein>
    <submittedName>
        <fullName evidence="2">Uncharacterized protein</fullName>
    </submittedName>
</protein>
<evidence type="ECO:0000256" key="1">
    <source>
        <dbReference type="SAM" id="MobiDB-lite"/>
    </source>
</evidence>
<gene>
    <name evidence="2" type="ORF">PVAP13_5KG411200</name>
</gene>
<accession>A0A8T0SKH1</accession>
<dbReference type="AlphaFoldDB" id="A0A8T0SKH1"/>
<dbReference type="OrthoDB" id="786368at2759"/>
<comment type="caution">
    <text evidence="2">The sequence shown here is derived from an EMBL/GenBank/DDBJ whole genome shotgun (WGS) entry which is preliminary data.</text>
</comment>
<reference evidence="2" key="1">
    <citation type="submission" date="2020-05" db="EMBL/GenBank/DDBJ databases">
        <title>WGS assembly of Panicum virgatum.</title>
        <authorList>
            <person name="Lovell J.T."/>
            <person name="Jenkins J."/>
            <person name="Shu S."/>
            <person name="Juenger T.E."/>
            <person name="Schmutz J."/>
        </authorList>
    </citation>
    <scope>NUCLEOTIDE SEQUENCE</scope>
    <source>
        <strain evidence="2">AP13</strain>
    </source>
</reference>
<sequence>MPGPAAAATSSVVRPSTAAAAAPGAEADSNSDTSGVAAVMGIRIAPPEERACFHHLTGWLCDDSVTLDFICHKGDHQLCKYEDNVHL</sequence>